<sequence>MATVRGCNLPDDLLYDVDNNIWYRNNGDGTFTLGMTAVAVAMAGQLVAFTPRKAGRAVQAGKSCATIESGKWVGPAKVAFDAEVTEVNDAMVANPRLANSDPYGEGWMLKVRPTAAGGTDKLVPGSQATAPYEAKMTADSFAGCAP</sequence>
<keyword evidence="3" id="KW-1185">Reference proteome</keyword>
<dbReference type="EMBL" id="NHRY01000135">
    <property type="protein sequence ID" value="PPQ33937.1"/>
    <property type="molecule type" value="Genomic_DNA"/>
</dbReference>
<comment type="caution">
    <text evidence="2">The sequence shown here is derived from an EMBL/GenBank/DDBJ whole genome shotgun (WGS) entry which is preliminary data.</text>
</comment>
<gene>
    <name evidence="2" type="ORF">CCS01_12975</name>
</gene>
<dbReference type="Pfam" id="PF01597">
    <property type="entry name" value="GCV_H"/>
    <property type="match status" value="1"/>
</dbReference>
<dbReference type="GO" id="GO:0005960">
    <property type="term" value="C:glycine cleavage complex"/>
    <property type="evidence" value="ECO:0007669"/>
    <property type="project" value="InterPro"/>
</dbReference>
<dbReference type="CDD" id="cd06848">
    <property type="entry name" value="GCS_H"/>
    <property type="match status" value="1"/>
</dbReference>
<dbReference type="AlphaFoldDB" id="A0A2S6NH50"/>
<name>A0A2S6NH50_RHOGL</name>
<dbReference type="Gene3D" id="2.40.50.100">
    <property type="match status" value="1"/>
</dbReference>
<dbReference type="SUPFAM" id="SSF51230">
    <property type="entry name" value="Single hybrid motif"/>
    <property type="match status" value="1"/>
</dbReference>
<dbReference type="GO" id="GO:0019464">
    <property type="term" value="P:glycine decarboxylation via glycine cleavage system"/>
    <property type="evidence" value="ECO:0007669"/>
    <property type="project" value="InterPro"/>
</dbReference>
<keyword evidence="1" id="KW-0450">Lipoyl</keyword>
<organism evidence="2 3">
    <name type="scientific">Rhodopila globiformis</name>
    <name type="common">Rhodopseudomonas globiformis</name>
    <dbReference type="NCBI Taxonomy" id="1071"/>
    <lineage>
        <taxon>Bacteria</taxon>
        <taxon>Pseudomonadati</taxon>
        <taxon>Pseudomonadota</taxon>
        <taxon>Alphaproteobacteria</taxon>
        <taxon>Acetobacterales</taxon>
        <taxon>Acetobacteraceae</taxon>
        <taxon>Rhodopila</taxon>
    </lineage>
</organism>
<dbReference type="InterPro" id="IPR002930">
    <property type="entry name" value="GCV_H"/>
</dbReference>
<dbReference type="PANTHER" id="PTHR11715:SF3">
    <property type="entry name" value="GLYCINE CLEAVAGE SYSTEM H PROTEIN-RELATED"/>
    <property type="match status" value="1"/>
</dbReference>
<evidence type="ECO:0000313" key="3">
    <source>
        <dbReference type="Proteomes" id="UP000239724"/>
    </source>
</evidence>
<dbReference type="InterPro" id="IPR011053">
    <property type="entry name" value="Single_hybrid_motif"/>
</dbReference>
<dbReference type="GO" id="GO:0005829">
    <property type="term" value="C:cytosol"/>
    <property type="evidence" value="ECO:0007669"/>
    <property type="project" value="TreeGrafter"/>
</dbReference>
<proteinExistence type="predicted"/>
<accession>A0A2S6NH50</accession>
<dbReference type="Proteomes" id="UP000239724">
    <property type="component" value="Unassembled WGS sequence"/>
</dbReference>
<dbReference type="RefSeq" id="WP_104519273.1">
    <property type="nucleotide sequence ID" value="NZ_NHRY01000135.1"/>
</dbReference>
<protein>
    <submittedName>
        <fullName evidence="2">Glycine cleavage system protein H</fullName>
    </submittedName>
</protein>
<reference evidence="2 3" key="1">
    <citation type="journal article" date="2018" name="Arch. Microbiol.">
        <title>New insights into the metabolic potential of the phototrophic purple bacterium Rhodopila globiformis DSM 161(T) from its draft genome sequence and evidence for a vanadium-dependent nitrogenase.</title>
        <authorList>
            <person name="Imhoff J.F."/>
            <person name="Rahn T."/>
            <person name="Kunzel S."/>
            <person name="Neulinger S.C."/>
        </authorList>
    </citation>
    <scope>NUCLEOTIDE SEQUENCE [LARGE SCALE GENOMIC DNA]</scope>
    <source>
        <strain evidence="2 3">DSM 161</strain>
    </source>
</reference>
<dbReference type="OrthoDB" id="9796712at2"/>
<dbReference type="InterPro" id="IPR033753">
    <property type="entry name" value="GCV_H/Fam206"/>
</dbReference>
<dbReference type="GO" id="GO:0009249">
    <property type="term" value="P:protein lipoylation"/>
    <property type="evidence" value="ECO:0007669"/>
    <property type="project" value="TreeGrafter"/>
</dbReference>
<evidence type="ECO:0000256" key="1">
    <source>
        <dbReference type="ARBA" id="ARBA00022823"/>
    </source>
</evidence>
<evidence type="ECO:0000313" key="2">
    <source>
        <dbReference type="EMBL" id="PPQ33937.1"/>
    </source>
</evidence>
<dbReference type="PANTHER" id="PTHR11715">
    <property type="entry name" value="GLYCINE CLEAVAGE SYSTEM H PROTEIN"/>
    <property type="match status" value="1"/>
</dbReference>